<dbReference type="PROSITE" id="PS00455">
    <property type="entry name" value="AMP_BINDING"/>
    <property type="match status" value="1"/>
</dbReference>
<dbReference type="AlphaFoldDB" id="A0A2G1XI98"/>
<dbReference type="GO" id="GO:0016020">
    <property type="term" value="C:membrane"/>
    <property type="evidence" value="ECO:0007669"/>
    <property type="project" value="TreeGrafter"/>
</dbReference>
<dbReference type="Gene3D" id="3.40.50.12780">
    <property type="entry name" value="N-terminal domain of ligase-like"/>
    <property type="match status" value="1"/>
</dbReference>
<dbReference type="InterPro" id="IPR042099">
    <property type="entry name" value="ANL_N_sf"/>
</dbReference>
<evidence type="ECO:0000259" key="4">
    <source>
        <dbReference type="Pfam" id="PF00501"/>
    </source>
</evidence>
<proteinExistence type="predicted"/>
<dbReference type="InterPro" id="IPR045851">
    <property type="entry name" value="AMP-bd_C_sf"/>
</dbReference>
<dbReference type="CDD" id="cd05907">
    <property type="entry name" value="VL_LC_FACS_like"/>
    <property type="match status" value="1"/>
</dbReference>
<dbReference type="PANTHER" id="PTHR43272">
    <property type="entry name" value="LONG-CHAIN-FATTY-ACID--COA LIGASE"/>
    <property type="match status" value="1"/>
</dbReference>
<dbReference type="GO" id="GO:0004467">
    <property type="term" value="F:long-chain fatty acid-CoA ligase activity"/>
    <property type="evidence" value="ECO:0007669"/>
    <property type="project" value="UniProtKB-EC"/>
</dbReference>
<dbReference type="InterPro" id="IPR020845">
    <property type="entry name" value="AMP-binding_CS"/>
</dbReference>
<evidence type="ECO:0000256" key="3">
    <source>
        <dbReference type="ARBA" id="ARBA00024484"/>
    </source>
</evidence>
<dbReference type="OrthoDB" id="9803968at2"/>
<dbReference type="RefSeq" id="WP_099199340.1">
    <property type="nucleotide sequence ID" value="NZ_JBIRXA010000004.1"/>
</dbReference>
<dbReference type="InterPro" id="IPR000873">
    <property type="entry name" value="AMP-dep_synth/lig_dom"/>
</dbReference>
<keyword evidence="2" id="KW-0067">ATP-binding</keyword>
<dbReference type="GO" id="GO:0005524">
    <property type="term" value="F:ATP binding"/>
    <property type="evidence" value="ECO:0007669"/>
    <property type="project" value="UniProtKB-KW"/>
</dbReference>
<dbReference type="SUPFAM" id="SSF56801">
    <property type="entry name" value="Acetyl-CoA synthetase-like"/>
    <property type="match status" value="1"/>
</dbReference>
<protein>
    <submittedName>
        <fullName evidence="5">Long-chain fatty acid--CoA ligase</fullName>
    </submittedName>
</protein>
<keyword evidence="6" id="KW-1185">Reference proteome</keyword>
<keyword evidence="5" id="KW-0436">Ligase</keyword>
<accession>A0A2G1XI98</accession>
<dbReference type="Pfam" id="PF00501">
    <property type="entry name" value="AMP-binding"/>
    <property type="match status" value="1"/>
</dbReference>
<name>A0A2G1XI98_STRCJ</name>
<evidence type="ECO:0000313" key="5">
    <source>
        <dbReference type="EMBL" id="PHQ50945.1"/>
    </source>
</evidence>
<evidence type="ECO:0000256" key="1">
    <source>
        <dbReference type="ARBA" id="ARBA00022741"/>
    </source>
</evidence>
<organism evidence="5 6">
    <name type="scientific">Streptomyces cinnamoneus</name>
    <name type="common">Streptoverticillium cinnamoneum</name>
    <dbReference type="NCBI Taxonomy" id="53446"/>
    <lineage>
        <taxon>Bacteria</taxon>
        <taxon>Bacillati</taxon>
        <taxon>Actinomycetota</taxon>
        <taxon>Actinomycetes</taxon>
        <taxon>Kitasatosporales</taxon>
        <taxon>Streptomycetaceae</taxon>
        <taxon>Streptomyces</taxon>
        <taxon>Streptomyces cinnamoneus group</taxon>
    </lineage>
</organism>
<keyword evidence="1" id="KW-0547">Nucleotide-binding</keyword>
<comment type="caution">
    <text evidence="5">The sequence shown here is derived from an EMBL/GenBank/DDBJ whole genome shotgun (WGS) entry which is preliminary data.</text>
</comment>
<dbReference type="Proteomes" id="UP000222531">
    <property type="component" value="Unassembled WGS sequence"/>
</dbReference>
<dbReference type="Pfam" id="PF23562">
    <property type="entry name" value="AMP-binding_C_3"/>
    <property type="match status" value="1"/>
</dbReference>
<gene>
    <name evidence="5" type="ORF">BLA24_14200</name>
</gene>
<dbReference type="PANTHER" id="PTHR43272:SF33">
    <property type="entry name" value="AMP-BINDING DOMAIN-CONTAINING PROTEIN-RELATED"/>
    <property type="match status" value="1"/>
</dbReference>
<dbReference type="Gene3D" id="3.30.300.30">
    <property type="match status" value="1"/>
</dbReference>
<feature type="domain" description="AMP-dependent synthetase/ligase" evidence="4">
    <location>
        <begin position="13"/>
        <end position="425"/>
    </location>
</feature>
<dbReference type="EMBL" id="NHZO01000147">
    <property type="protein sequence ID" value="PHQ50945.1"/>
    <property type="molecule type" value="Genomic_DNA"/>
</dbReference>
<sequence>MRQRPGTLAEFIEWAADRHGPAPALRFRPRTAGGPRWAETGYEALRASVRAAGRGLMGLGVRPGDRVAVLAETRPEWTVAHFGALTAGAVVVPVYPTAGEEELTWVLGDSGASVAVCEDGRQAARVAAVRAKLPALRHVVLMEEDTGAQAPPAPVLGALPAGAPLEELLARAAARTADDLCAIVYTSGTTGLPKGCRLTHGNLVAVQDATEHLIEGGPGDTTYLYLPLAHLLAQLIQLSSLRRGGTLCYFGGRIEDVVAELAEARPTHLPSVPRLFEKVHAGVVALAESEGPAGRARLEAAVRAGVAVAEAQGRGEEVSEELRAVWEAAETTVFEPVRAVFGGRLRWALTGAAPIAPRTLDFLRACGIRVFEGYGMTESAGVISLNHPGAVRHGTVGRPIAGCEVRIAEDGEVLARGPGVFPGYHASPAATAEVLDGEGWLHTGDLGSLDADGYLSITGRKKDLIITSGGKNLTPSEVEFALQQSRWISRAVLVGDRRPHPVALLALDAEEVAAWAARAGVDLGGAPAGRHAAVRRLCQEAVDAANAQVSRPARVRAFAILDEDLTVADGTLTPTLKLRRAAIGERYAAVIDALYEHR</sequence>
<reference evidence="5 6" key="1">
    <citation type="journal article" date="2017" name="Biochemistry">
        <title>Identification of the Biosynthetic Pathway for the Antibiotic Bicyclomycin.</title>
        <authorList>
            <person name="Patteson J."/>
            <person name="Cai W."/>
            <person name="Johnson R.A."/>
            <person name="Santa Maria K."/>
            <person name="Li B."/>
        </authorList>
    </citation>
    <scope>NUCLEOTIDE SEQUENCE [LARGE SCALE GENOMIC DNA]</scope>
    <source>
        <strain evidence="5 6">ATCC 21532</strain>
    </source>
</reference>
<evidence type="ECO:0000256" key="2">
    <source>
        <dbReference type="ARBA" id="ARBA00022840"/>
    </source>
</evidence>
<evidence type="ECO:0000313" key="6">
    <source>
        <dbReference type="Proteomes" id="UP000222531"/>
    </source>
</evidence>
<comment type="catalytic activity">
    <reaction evidence="3">
        <text>a long-chain fatty acid + ATP + CoA = a long-chain fatty acyl-CoA + AMP + diphosphate</text>
        <dbReference type="Rhea" id="RHEA:15421"/>
        <dbReference type="ChEBI" id="CHEBI:30616"/>
        <dbReference type="ChEBI" id="CHEBI:33019"/>
        <dbReference type="ChEBI" id="CHEBI:57287"/>
        <dbReference type="ChEBI" id="CHEBI:57560"/>
        <dbReference type="ChEBI" id="CHEBI:83139"/>
        <dbReference type="ChEBI" id="CHEBI:456215"/>
        <dbReference type="EC" id="6.2.1.3"/>
    </reaction>
    <physiologicalReaction direction="left-to-right" evidence="3">
        <dbReference type="Rhea" id="RHEA:15422"/>
    </physiologicalReaction>
</comment>